<keyword evidence="2" id="KW-1185">Reference proteome</keyword>
<evidence type="ECO:0000313" key="2">
    <source>
        <dbReference type="Proteomes" id="UP000536179"/>
    </source>
</evidence>
<accession>A0A7W5E0Z8</accession>
<evidence type="ECO:0000313" key="1">
    <source>
        <dbReference type="EMBL" id="MBB3208156.1"/>
    </source>
</evidence>
<reference evidence="1 2" key="1">
    <citation type="submission" date="2020-08" db="EMBL/GenBank/DDBJ databases">
        <title>Genomic Encyclopedia of Type Strains, Phase III (KMG-III): the genomes of soil and plant-associated and newly described type strains.</title>
        <authorList>
            <person name="Whitman W."/>
        </authorList>
    </citation>
    <scope>NUCLEOTIDE SEQUENCE [LARGE SCALE GENOMIC DNA]</scope>
    <source>
        <strain evidence="1 2">CECT 8075</strain>
    </source>
</reference>
<proteinExistence type="predicted"/>
<comment type="caution">
    <text evidence="1">The sequence shown here is derived from an EMBL/GenBank/DDBJ whole genome shotgun (WGS) entry which is preliminary data.</text>
</comment>
<sequence>MSKRMTLAREERTVALVCLRYTHLIDEKW</sequence>
<gene>
    <name evidence="1" type="ORF">FHS27_003983</name>
</gene>
<name>A0A7W5E0Z8_9BACT</name>
<dbReference type="Proteomes" id="UP000536179">
    <property type="component" value="Unassembled WGS sequence"/>
</dbReference>
<dbReference type="AlphaFoldDB" id="A0A7W5E0Z8"/>
<organism evidence="1 2">
    <name type="scientific">Aporhodopirellula rubra</name>
    <dbReference type="NCBI Taxonomy" id="980271"/>
    <lineage>
        <taxon>Bacteria</taxon>
        <taxon>Pseudomonadati</taxon>
        <taxon>Planctomycetota</taxon>
        <taxon>Planctomycetia</taxon>
        <taxon>Pirellulales</taxon>
        <taxon>Pirellulaceae</taxon>
        <taxon>Aporhodopirellula</taxon>
    </lineage>
</organism>
<protein>
    <submittedName>
        <fullName evidence="1">Uncharacterized protein</fullName>
    </submittedName>
</protein>
<dbReference type="EMBL" id="JACHXU010000014">
    <property type="protein sequence ID" value="MBB3208156.1"/>
    <property type="molecule type" value="Genomic_DNA"/>
</dbReference>